<keyword evidence="7" id="KW-0862">Zinc</keyword>
<feature type="domain" description="C2H2-type" evidence="10">
    <location>
        <begin position="79"/>
        <end position="101"/>
    </location>
</feature>
<dbReference type="InterPro" id="IPR041661">
    <property type="entry name" value="ZN622/Rei1/Reh1_Znf-C2H2"/>
</dbReference>
<dbReference type="Gene3D" id="3.30.160.60">
    <property type="entry name" value="Classic Zinc Finger"/>
    <property type="match status" value="1"/>
</dbReference>
<dbReference type="Pfam" id="PF12756">
    <property type="entry name" value="zf-C2H2_2"/>
    <property type="match status" value="1"/>
</dbReference>
<evidence type="ECO:0000256" key="9">
    <source>
        <dbReference type="SAM" id="MobiDB-lite"/>
    </source>
</evidence>
<sequence length="477" mass="53269">MAAVATPTQDQSLYTCLSCSIAFTSPDDQRVHYRSDHHRYNMKRRVASLPPVSVTVFNQKVLDKRQETAIQSSTKGSFCDICSKTYTTENAYRSHINSKKHKENEIKVAVKARSPPVAQPDVEGHSPSVVAAEVPVTESAGPSTQARLIVDADATEDDVADTIDAKIAAARSRLSSSACLFCPTTSASLADNLTHMSTVHSFFIPDAEYLVDLEGLITYLGEKIAVGNVCVYCNAKSRDFRTIEAVRKHMVDKSHCKIAYDSESDRLEISDFYDFSSSYPDYEARMKRRQKRAAKPVSSTDEKLDEEDEEQGEWEDMKEDDGSEADEIIEESASDETSPSDDESIPEDEITFGDSPYELVLPSGARIGHRAMRRYYSQAPPRTLTALRNGQPEDENSGAALVRRLLADKNSALVPRRGGFGAFGSGTDVVKARNRGEAKEAGRHTREFRDMRRRQEFMTKVGYRNNHQKHFRDPLLQ</sequence>
<dbReference type="OrthoDB" id="19329at2759"/>
<dbReference type="GO" id="GO:0008270">
    <property type="term" value="F:zinc ion binding"/>
    <property type="evidence" value="ECO:0007669"/>
    <property type="project" value="UniProtKB-KW"/>
</dbReference>
<dbReference type="GO" id="GO:0030687">
    <property type="term" value="C:preribosome, large subunit precursor"/>
    <property type="evidence" value="ECO:0007669"/>
    <property type="project" value="TreeGrafter"/>
</dbReference>
<dbReference type="GO" id="GO:0042273">
    <property type="term" value="P:ribosomal large subunit biogenesis"/>
    <property type="evidence" value="ECO:0007669"/>
    <property type="project" value="TreeGrafter"/>
</dbReference>
<dbReference type="PANTHER" id="PTHR13182:SF8">
    <property type="entry name" value="CYTOPLASMIC 60S SUBUNIT BIOGENESIS FACTOR ZNF622"/>
    <property type="match status" value="1"/>
</dbReference>
<evidence type="ECO:0000259" key="10">
    <source>
        <dbReference type="PROSITE" id="PS00028"/>
    </source>
</evidence>
<dbReference type="Proteomes" id="UP000294933">
    <property type="component" value="Unassembled WGS sequence"/>
</dbReference>
<dbReference type="GO" id="GO:0005737">
    <property type="term" value="C:cytoplasm"/>
    <property type="evidence" value="ECO:0007669"/>
    <property type="project" value="UniProtKB-SubCell"/>
</dbReference>
<dbReference type="InterPro" id="IPR022755">
    <property type="entry name" value="Znf_C2H2_jaz"/>
</dbReference>
<reference evidence="11 12" key="1">
    <citation type="submission" date="2018-06" db="EMBL/GenBank/DDBJ databases">
        <title>A transcriptomic atlas of mushroom development highlights an independent origin of complex multicellularity.</title>
        <authorList>
            <consortium name="DOE Joint Genome Institute"/>
            <person name="Krizsan K."/>
            <person name="Almasi E."/>
            <person name="Merenyi Z."/>
            <person name="Sahu N."/>
            <person name="Viragh M."/>
            <person name="Koszo T."/>
            <person name="Mondo S."/>
            <person name="Kiss B."/>
            <person name="Balint B."/>
            <person name="Kues U."/>
            <person name="Barry K."/>
            <person name="Hegedus J.C."/>
            <person name="Henrissat B."/>
            <person name="Johnson J."/>
            <person name="Lipzen A."/>
            <person name="Ohm R."/>
            <person name="Nagy I."/>
            <person name="Pangilinan J."/>
            <person name="Yan J."/>
            <person name="Xiong Y."/>
            <person name="Grigoriev I.V."/>
            <person name="Hibbett D.S."/>
            <person name="Nagy L.G."/>
        </authorList>
    </citation>
    <scope>NUCLEOTIDE SEQUENCE [LARGE SCALE GENOMIC DNA]</scope>
    <source>
        <strain evidence="11 12">SZMC22713</strain>
    </source>
</reference>
<keyword evidence="12" id="KW-1185">Reference proteome</keyword>
<dbReference type="GO" id="GO:0003676">
    <property type="term" value="F:nucleic acid binding"/>
    <property type="evidence" value="ECO:0007669"/>
    <property type="project" value="InterPro"/>
</dbReference>
<keyword evidence="4" id="KW-0479">Metal-binding</keyword>
<proteinExistence type="inferred from homology"/>
<comment type="similarity">
    <text evidence="8">Belongs to the REI1 family.</text>
</comment>
<evidence type="ECO:0000256" key="3">
    <source>
        <dbReference type="ARBA" id="ARBA00022517"/>
    </source>
</evidence>
<dbReference type="InterPro" id="IPR013087">
    <property type="entry name" value="Znf_C2H2_type"/>
</dbReference>
<dbReference type="EMBL" id="ML170167">
    <property type="protein sequence ID" value="TDL24214.1"/>
    <property type="molecule type" value="Genomic_DNA"/>
</dbReference>
<dbReference type="PANTHER" id="PTHR13182">
    <property type="entry name" value="ZINC FINGER PROTEIN 622"/>
    <property type="match status" value="1"/>
</dbReference>
<dbReference type="STRING" id="50990.A0A4Y7Q9F0"/>
<name>A0A4Y7Q9F0_9AGAM</name>
<evidence type="ECO:0000256" key="5">
    <source>
        <dbReference type="ARBA" id="ARBA00022737"/>
    </source>
</evidence>
<dbReference type="SUPFAM" id="SSF57667">
    <property type="entry name" value="beta-beta-alpha zinc fingers"/>
    <property type="match status" value="3"/>
</dbReference>
<organism evidence="11 12">
    <name type="scientific">Rickenella mellea</name>
    <dbReference type="NCBI Taxonomy" id="50990"/>
    <lineage>
        <taxon>Eukaryota</taxon>
        <taxon>Fungi</taxon>
        <taxon>Dikarya</taxon>
        <taxon>Basidiomycota</taxon>
        <taxon>Agaricomycotina</taxon>
        <taxon>Agaricomycetes</taxon>
        <taxon>Hymenochaetales</taxon>
        <taxon>Rickenellaceae</taxon>
        <taxon>Rickenella</taxon>
    </lineage>
</organism>
<dbReference type="Pfam" id="PF12171">
    <property type="entry name" value="zf-C2H2_jaz"/>
    <property type="match status" value="1"/>
</dbReference>
<comment type="subcellular location">
    <subcellularLocation>
        <location evidence="1">Cytoplasm</location>
    </subcellularLocation>
</comment>
<evidence type="ECO:0000313" key="12">
    <source>
        <dbReference type="Proteomes" id="UP000294933"/>
    </source>
</evidence>
<feature type="region of interest" description="Disordered" evidence="9">
    <location>
        <begin position="287"/>
        <end position="357"/>
    </location>
</feature>
<evidence type="ECO:0000256" key="4">
    <source>
        <dbReference type="ARBA" id="ARBA00022723"/>
    </source>
</evidence>
<evidence type="ECO:0000256" key="8">
    <source>
        <dbReference type="ARBA" id="ARBA00034126"/>
    </source>
</evidence>
<gene>
    <name evidence="11" type="ORF">BD410DRAFT_745544</name>
</gene>
<keyword evidence="6" id="KW-0863">Zinc-finger</keyword>
<dbReference type="PROSITE" id="PS00028">
    <property type="entry name" value="ZINC_FINGER_C2H2_1"/>
    <property type="match status" value="1"/>
</dbReference>
<dbReference type="AlphaFoldDB" id="A0A4Y7Q9F0"/>
<evidence type="ECO:0000313" key="11">
    <source>
        <dbReference type="EMBL" id="TDL24214.1"/>
    </source>
</evidence>
<keyword evidence="5" id="KW-0677">Repeat</keyword>
<feature type="compositionally biased region" description="Acidic residues" evidence="9">
    <location>
        <begin position="303"/>
        <end position="351"/>
    </location>
</feature>
<evidence type="ECO:0000256" key="2">
    <source>
        <dbReference type="ARBA" id="ARBA00022490"/>
    </source>
</evidence>
<dbReference type="InterPro" id="IPR036236">
    <property type="entry name" value="Znf_C2H2_sf"/>
</dbReference>
<protein>
    <recommendedName>
        <fullName evidence="10">C2H2-type domain-containing protein</fullName>
    </recommendedName>
</protein>
<keyword evidence="2" id="KW-0963">Cytoplasm</keyword>
<keyword evidence="3" id="KW-0690">Ribosome biogenesis</keyword>
<dbReference type="VEuPathDB" id="FungiDB:BD410DRAFT_745544"/>
<evidence type="ECO:0000256" key="7">
    <source>
        <dbReference type="ARBA" id="ARBA00022833"/>
    </source>
</evidence>
<dbReference type="InterPro" id="IPR040025">
    <property type="entry name" value="Znf622/Rei1/Reh1"/>
</dbReference>
<dbReference type="InterPro" id="IPR003604">
    <property type="entry name" value="Matrin/U1-like-C_Znf_C2H2"/>
</dbReference>
<evidence type="ECO:0000256" key="6">
    <source>
        <dbReference type="ARBA" id="ARBA00022771"/>
    </source>
</evidence>
<evidence type="ECO:0000256" key="1">
    <source>
        <dbReference type="ARBA" id="ARBA00004496"/>
    </source>
</evidence>
<dbReference type="SMART" id="SM00451">
    <property type="entry name" value="ZnF_U1"/>
    <property type="match status" value="2"/>
</dbReference>
<dbReference type="SMART" id="SM00355">
    <property type="entry name" value="ZnF_C2H2"/>
    <property type="match status" value="4"/>
</dbReference>
<accession>A0A4Y7Q9F0</accession>